<dbReference type="PANTHER" id="PTHR34034:SF2">
    <property type="entry name" value="PROTEIN FAM180A"/>
    <property type="match status" value="1"/>
</dbReference>
<evidence type="ECO:0000313" key="3">
    <source>
        <dbReference type="Proteomes" id="UP001152803"/>
    </source>
</evidence>
<dbReference type="OrthoDB" id="8913792at2759"/>
<protein>
    <recommendedName>
        <fullName evidence="4">Protein FAM180A</fullName>
    </recommendedName>
</protein>
<dbReference type="Pfam" id="PF15173">
    <property type="entry name" value="FAM180"/>
    <property type="match status" value="1"/>
</dbReference>
<evidence type="ECO:0008006" key="4">
    <source>
        <dbReference type="Google" id="ProtNLM"/>
    </source>
</evidence>
<dbReference type="InterPro" id="IPR029170">
    <property type="entry name" value="FAM180"/>
</dbReference>
<comment type="caution">
    <text evidence="2">The sequence shown here is derived from an EMBL/GenBank/DDBJ whole genome shotgun (WGS) entry which is preliminary data.</text>
</comment>
<accession>A0A9Q1DGT2</accession>
<keyword evidence="1" id="KW-0812">Transmembrane</keyword>
<sequence length="202" mass="22680">MPYEVVRIRKCTQRTAGAVLCRALVALRRTEAIGHLVAMLPWTVLIMAVFSCSICTCAAQQRSKALFPAAARVKRGMVKPTFQNSIEDINLLYEIMLSGLQIGDESIPFGVQDEELASLRKTRTLETICEDVLPKSLKDIRRLAADLSQHQGPLRKSDFERTVLTMVYAANRLANTSGHQRDNWAESFVSLYRALKQDLRGQ</sequence>
<proteinExistence type="predicted"/>
<keyword evidence="3" id="KW-1185">Reference proteome</keyword>
<feature type="transmembrane region" description="Helical" evidence="1">
    <location>
        <begin position="32"/>
        <end position="50"/>
    </location>
</feature>
<dbReference type="PANTHER" id="PTHR34034">
    <property type="entry name" value="PROTEIN FAM180A-RELATED"/>
    <property type="match status" value="1"/>
</dbReference>
<evidence type="ECO:0000313" key="2">
    <source>
        <dbReference type="EMBL" id="KAJ8269070.1"/>
    </source>
</evidence>
<evidence type="ECO:0000256" key="1">
    <source>
        <dbReference type="SAM" id="Phobius"/>
    </source>
</evidence>
<dbReference type="Proteomes" id="UP001152803">
    <property type="component" value="Unassembled WGS sequence"/>
</dbReference>
<reference evidence="2" key="1">
    <citation type="journal article" date="2023" name="Science">
        <title>Genome structures resolve the early diversification of teleost fishes.</title>
        <authorList>
            <person name="Parey E."/>
            <person name="Louis A."/>
            <person name="Montfort J."/>
            <person name="Bouchez O."/>
            <person name="Roques C."/>
            <person name="Iampietro C."/>
            <person name="Lluch J."/>
            <person name="Castinel A."/>
            <person name="Donnadieu C."/>
            <person name="Desvignes T."/>
            <person name="Floi Bucao C."/>
            <person name="Jouanno E."/>
            <person name="Wen M."/>
            <person name="Mejri S."/>
            <person name="Dirks R."/>
            <person name="Jansen H."/>
            <person name="Henkel C."/>
            <person name="Chen W.J."/>
            <person name="Zahm M."/>
            <person name="Cabau C."/>
            <person name="Klopp C."/>
            <person name="Thompson A.W."/>
            <person name="Robinson-Rechavi M."/>
            <person name="Braasch I."/>
            <person name="Lecointre G."/>
            <person name="Bobe J."/>
            <person name="Postlethwait J.H."/>
            <person name="Berthelot C."/>
            <person name="Roest Crollius H."/>
            <person name="Guiguen Y."/>
        </authorList>
    </citation>
    <scope>NUCLEOTIDE SEQUENCE</scope>
    <source>
        <strain evidence="2">Concon-B</strain>
    </source>
</reference>
<dbReference type="EMBL" id="JAFJMO010000008">
    <property type="protein sequence ID" value="KAJ8269070.1"/>
    <property type="molecule type" value="Genomic_DNA"/>
</dbReference>
<organism evidence="2 3">
    <name type="scientific">Conger conger</name>
    <name type="common">Conger eel</name>
    <name type="synonym">Muraena conger</name>
    <dbReference type="NCBI Taxonomy" id="82655"/>
    <lineage>
        <taxon>Eukaryota</taxon>
        <taxon>Metazoa</taxon>
        <taxon>Chordata</taxon>
        <taxon>Craniata</taxon>
        <taxon>Vertebrata</taxon>
        <taxon>Euteleostomi</taxon>
        <taxon>Actinopterygii</taxon>
        <taxon>Neopterygii</taxon>
        <taxon>Teleostei</taxon>
        <taxon>Anguilliformes</taxon>
        <taxon>Congridae</taxon>
        <taxon>Conger</taxon>
    </lineage>
</organism>
<name>A0A9Q1DGT2_CONCO</name>
<dbReference type="AlphaFoldDB" id="A0A9Q1DGT2"/>
<keyword evidence="1" id="KW-0472">Membrane</keyword>
<keyword evidence="1" id="KW-1133">Transmembrane helix</keyword>
<gene>
    <name evidence="2" type="ORF">COCON_G00116770</name>
</gene>